<organism evidence="1 2">
    <name type="scientific">Fasciola hepatica</name>
    <name type="common">Liver fluke</name>
    <dbReference type="NCBI Taxonomy" id="6192"/>
    <lineage>
        <taxon>Eukaryota</taxon>
        <taxon>Metazoa</taxon>
        <taxon>Spiralia</taxon>
        <taxon>Lophotrochozoa</taxon>
        <taxon>Platyhelminthes</taxon>
        <taxon>Trematoda</taxon>
        <taxon>Digenea</taxon>
        <taxon>Plagiorchiida</taxon>
        <taxon>Echinostomata</taxon>
        <taxon>Echinostomatoidea</taxon>
        <taxon>Fasciolidae</taxon>
        <taxon>Fasciola</taxon>
    </lineage>
</organism>
<reference evidence="1" key="1">
    <citation type="submission" date="2019-03" db="EMBL/GenBank/DDBJ databases">
        <title>Improved annotation for the trematode Fasciola hepatica.</title>
        <authorList>
            <person name="Choi Y.-J."/>
            <person name="Martin J."/>
            <person name="Mitreva M."/>
        </authorList>
    </citation>
    <scope>NUCLEOTIDE SEQUENCE [LARGE SCALE GENOMIC DNA]</scope>
</reference>
<keyword evidence="2" id="KW-1185">Reference proteome</keyword>
<sequence length="316" mass="34529">MMNKRLLHFGYLFFIRDYPDGINSKKCPTSFIEDKKLVDHQICASGSASAKETVFDKTRKCLNKIAPDPNNLHEPDVVCPVTASENFGKSCVDYNNKDLNEVRESHLECPATTSTSAHLCKASEYPNPHPSADNQTPCTSATAFDLHSGRCACKSSAESLSNMNEKCLGPRAGAISLLSEGSNCPVYYRNQHSNGDDHSKCIFTTSSEPPSKVNEECLGNRASAASHNPAIPLISTNCQHLYPVGDDPSICNLATADASYGCTSSLTLVKEEECKLNSANQIILSDKFELHQSKGLVCFDFLVFAQSFPPNNYKLK</sequence>
<gene>
    <name evidence="1" type="ORF">D915_002523</name>
</gene>
<evidence type="ECO:0000313" key="2">
    <source>
        <dbReference type="Proteomes" id="UP000230066"/>
    </source>
</evidence>
<accession>A0A4E0RJM3</accession>
<proteinExistence type="predicted"/>
<dbReference type="Proteomes" id="UP000230066">
    <property type="component" value="Unassembled WGS sequence"/>
</dbReference>
<name>A0A4E0RJM3_FASHE</name>
<evidence type="ECO:0000313" key="1">
    <source>
        <dbReference type="EMBL" id="THD26711.1"/>
    </source>
</evidence>
<dbReference type="EMBL" id="JXXN02000652">
    <property type="protein sequence ID" value="THD26711.1"/>
    <property type="molecule type" value="Genomic_DNA"/>
</dbReference>
<comment type="caution">
    <text evidence="1">The sequence shown here is derived from an EMBL/GenBank/DDBJ whole genome shotgun (WGS) entry which is preliminary data.</text>
</comment>
<protein>
    <submittedName>
        <fullName evidence="1">Uncharacterized protein</fullName>
    </submittedName>
</protein>
<dbReference type="AlphaFoldDB" id="A0A4E0RJM3"/>